<dbReference type="AlphaFoldDB" id="A0A2U9T1F9"/>
<dbReference type="KEGG" id="lmb:C9I47_0550"/>
<name>A0A2U9T1F9_9GAMM</name>
<evidence type="ECO:0000313" key="2">
    <source>
        <dbReference type="EMBL" id="AWV06273.1"/>
    </source>
</evidence>
<keyword evidence="3" id="KW-1185">Reference proteome</keyword>
<organism evidence="2 3">
    <name type="scientific">Marilutibacter maris</name>
    <dbReference type="NCBI Taxonomy" id="1605891"/>
    <lineage>
        <taxon>Bacteria</taxon>
        <taxon>Pseudomonadati</taxon>
        <taxon>Pseudomonadota</taxon>
        <taxon>Gammaproteobacteria</taxon>
        <taxon>Lysobacterales</taxon>
        <taxon>Lysobacteraceae</taxon>
        <taxon>Marilutibacter</taxon>
    </lineage>
</organism>
<dbReference type="RefSeq" id="WP_145985411.1">
    <property type="nucleotide sequence ID" value="NZ_CP029843.1"/>
</dbReference>
<dbReference type="EMBL" id="CP029843">
    <property type="protein sequence ID" value="AWV06273.1"/>
    <property type="molecule type" value="Genomic_DNA"/>
</dbReference>
<evidence type="ECO:0000313" key="3">
    <source>
        <dbReference type="Proteomes" id="UP000249447"/>
    </source>
</evidence>
<dbReference type="OrthoDB" id="5976053at2"/>
<gene>
    <name evidence="2" type="ORF">C9I47_0550</name>
</gene>
<feature type="region of interest" description="Disordered" evidence="1">
    <location>
        <begin position="119"/>
        <end position="144"/>
    </location>
</feature>
<sequence>MSRFSKARRDARRKQTPDRPIRRLGDALQPHAQLLDADGNVVGGAGLRDREWVMVLGGKALRGTESAAMVLAMLKHAVASQARSGRSLELHVSATLDAAATHEAMAAGKSLPQYLEMLESERVERLGRDPAGDPDSAPERPATH</sequence>
<evidence type="ECO:0000256" key="1">
    <source>
        <dbReference type="SAM" id="MobiDB-lite"/>
    </source>
</evidence>
<protein>
    <submittedName>
        <fullName evidence="2">Uncharacterized protein</fullName>
    </submittedName>
</protein>
<dbReference type="Proteomes" id="UP000249447">
    <property type="component" value="Chromosome"/>
</dbReference>
<proteinExistence type="predicted"/>
<accession>A0A2U9T1F9</accession>
<reference evidence="2 3" key="1">
    <citation type="submission" date="2018-05" db="EMBL/GenBank/DDBJ databases">
        <title>The complete genome of Lysobacter maris HZ9B, a marine bacterium antagonistic against terrestrial plant pathogens.</title>
        <authorList>
            <person name="Zhang X.-Q."/>
        </authorList>
    </citation>
    <scope>NUCLEOTIDE SEQUENCE [LARGE SCALE GENOMIC DNA]</scope>
    <source>
        <strain evidence="2 3">HZ9B</strain>
    </source>
</reference>